<accession>G5HAR5</accession>
<dbReference type="PATRIC" id="fig|742725.3.peg.1824"/>
<comment type="caution">
    <text evidence="1">The sequence shown here is derived from an EMBL/GenBank/DDBJ whole genome shotgun (WGS) entry which is preliminary data.</text>
</comment>
<dbReference type="STRING" id="742725.HMPREF9450_01730"/>
<organism evidence="1 2">
    <name type="scientific">Alistipes indistinctus YIT 12060</name>
    <dbReference type="NCBI Taxonomy" id="742725"/>
    <lineage>
        <taxon>Bacteria</taxon>
        <taxon>Pseudomonadati</taxon>
        <taxon>Bacteroidota</taxon>
        <taxon>Bacteroidia</taxon>
        <taxon>Bacteroidales</taxon>
        <taxon>Rikenellaceae</taxon>
        <taxon>Alistipes</taxon>
    </lineage>
</organism>
<dbReference type="Gene3D" id="2.60.40.10">
    <property type="entry name" value="Immunoglobulins"/>
    <property type="match status" value="1"/>
</dbReference>
<protein>
    <recommendedName>
        <fullName evidence="3">DUF1573 domain-containing protein</fullName>
    </recommendedName>
</protein>
<keyword evidence="2" id="KW-1185">Reference proteome</keyword>
<dbReference type="PANTHER" id="PTHR37833:SF1">
    <property type="entry name" value="SIGNAL PEPTIDE PROTEIN"/>
    <property type="match status" value="1"/>
</dbReference>
<dbReference type="InterPro" id="IPR013783">
    <property type="entry name" value="Ig-like_fold"/>
</dbReference>
<dbReference type="OrthoDB" id="826619at2"/>
<name>G5HAR5_9BACT</name>
<evidence type="ECO:0000313" key="2">
    <source>
        <dbReference type="Proteomes" id="UP000006008"/>
    </source>
</evidence>
<dbReference type="EMBL" id="ADLD01000013">
    <property type="protein sequence ID" value="EHB91681.1"/>
    <property type="molecule type" value="Genomic_DNA"/>
</dbReference>
<evidence type="ECO:0000313" key="1">
    <source>
        <dbReference type="EMBL" id="EHB91681.1"/>
    </source>
</evidence>
<dbReference type="eggNOG" id="ENOG5033NXQ">
    <property type="taxonomic scope" value="Bacteria"/>
</dbReference>
<dbReference type="HOGENOM" id="CLU_122784_0_2_10"/>
<sequence length="153" mass="16168">MKMDFKRIVILSAVVAAVAACGRSSKAPDTTGAEASFAPSMTIALSDSLLHAGQTTDTIDMGRIRAGEIVRRDLLIRNAGSKPFVILSVRTSCGCTTVDFAKEPVMPGKEVPFSFEFDSKGFNGYQLKHITISTSAAAQPFTLVAAGEVIPAQ</sequence>
<gene>
    <name evidence="1" type="ORF">HMPREF9450_01730</name>
</gene>
<dbReference type="InterPro" id="IPR011467">
    <property type="entry name" value="DUF1573"/>
</dbReference>
<dbReference type="Proteomes" id="UP000006008">
    <property type="component" value="Unassembled WGS sequence"/>
</dbReference>
<reference evidence="1 2" key="1">
    <citation type="submission" date="2011-08" db="EMBL/GenBank/DDBJ databases">
        <title>The Genome Sequence of Alistipes indistinctus YIT 12060.</title>
        <authorList>
            <consortium name="The Broad Institute Genome Sequencing Platform"/>
            <person name="Earl A."/>
            <person name="Ward D."/>
            <person name="Feldgarden M."/>
            <person name="Gevers D."/>
            <person name="Morotomi M."/>
            <person name="Young S.K."/>
            <person name="Zeng Q."/>
            <person name="Gargeya S."/>
            <person name="Fitzgerald M."/>
            <person name="Haas B."/>
            <person name="Abouelleil A."/>
            <person name="Alvarado L."/>
            <person name="Arachchi H.M."/>
            <person name="Berlin A."/>
            <person name="Brown A."/>
            <person name="Chapman S.B."/>
            <person name="Chen Z."/>
            <person name="Dunbar C."/>
            <person name="Freedman E."/>
            <person name="Gearin G."/>
            <person name="Gellesch M."/>
            <person name="Goldberg J."/>
            <person name="Griggs A."/>
            <person name="Gujja S."/>
            <person name="Heiman D."/>
            <person name="Howarth C."/>
            <person name="Larson L."/>
            <person name="Lui A."/>
            <person name="MacDonald P.J.P."/>
            <person name="Montmayeur A."/>
            <person name="Murphy C."/>
            <person name="Neiman D."/>
            <person name="Pearson M."/>
            <person name="Priest M."/>
            <person name="Roberts A."/>
            <person name="Saif S."/>
            <person name="Shea T."/>
            <person name="Shenoy N."/>
            <person name="Sisk P."/>
            <person name="Stolte C."/>
            <person name="Sykes S."/>
            <person name="Wortman J."/>
            <person name="Nusbaum C."/>
            <person name="Birren B."/>
        </authorList>
    </citation>
    <scope>NUCLEOTIDE SEQUENCE [LARGE SCALE GENOMIC DNA]</scope>
    <source>
        <strain evidence="1 2">YIT 12060</strain>
    </source>
</reference>
<dbReference type="PANTHER" id="PTHR37833">
    <property type="entry name" value="LIPOPROTEIN-RELATED"/>
    <property type="match status" value="1"/>
</dbReference>
<dbReference type="Pfam" id="PF07610">
    <property type="entry name" value="DUF1573"/>
    <property type="match status" value="1"/>
</dbReference>
<dbReference type="PROSITE" id="PS51257">
    <property type="entry name" value="PROKAR_LIPOPROTEIN"/>
    <property type="match status" value="1"/>
</dbReference>
<proteinExistence type="predicted"/>
<evidence type="ECO:0008006" key="3">
    <source>
        <dbReference type="Google" id="ProtNLM"/>
    </source>
</evidence>
<dbReference type="AlphaFoldDB" id="G5HAR5"/>